<evidence type="ECO:0000313" key="2">
    <source>
        <dbReference type="EMBL" id="SFV87094.1"/>
    </source>
</evidence>
<feature type="domain" description="Thoeris protein ThsB TIR-like" evidence="1">
    <location>
        <begin position="5"/>
        <end position="103"/>
    </location>
</feature>
<accession>A0A1W1DZE4</accession>
<organism evidence="2">
    <name type="scientific">hydrothermal vent metagenome</name>
    <dbReference type="NCBI Taxonomy" id="652676"/>
    <lineage>
        <taxon>unclassified sequences</taxon>
        <taxon>metagenomes</taxon>
        <taxon>ecological metagenomes</taxon>
    </lineage>
</organism>
<dbReference type="Pfam" id="PF08937">
    <property type="entry name" value="ThsB_TIR"/>
    <property type="match status" value="1"/>
</dbReference>
<evidence type="ECO:0000259" key="1">
    <source>
        <dbReference type="Pfam" id="PF08937"/>
    </source>
</evidence>
<dbReference type="InterPro" id="IPR036490">
    <property type="entry name" value="ThsB_TIR-like_sf"/>
</dbReference>
<proteinExistence type="predicted"/>
<dbReference type="AlphaFoldDB" id="A0A1W1DZE4"/>
<reference evidence="2" key="1">
    <citation type="submission" date="2016-10" db="EMBL/GenBank/DDBJ databases">
        <authorList>
            <person name="de Groot N.N."/>
        </authorList>
    </citation>
    <scope>NUCLEOTIDE SEQUENCE</scope>
</reference>
<dbReference type="EMBL" id="FPHY01000149">
    <property type="protein sequence ID" value="SFV87094.1"/>
    <property type="molecule type" value="Genomic_DNA"/>
</dbReference>
<dbReference type="Gene3D" id="3.40.50.11200">
    <property type="match status" value="1"/>
</dbReference>
<protein>
    <recommendedName>
        <fullName evidence="1">Thoeris protein ThsB TIR-like domain-containing protein</fullName>
    </recommendedName>
</protein>
<name>A0A1W1DZE4_9ZZZZ</name>
<sequence length="199" mass="22473">MRRVFFSFDWDNDVWRVNQVRNSWVAKGSYQSAGFEDKAKIERLKLQTDQKIKQWIDKQIHNTSVTCVLIGNQTSNSKWVQYEIEKSIDKGNGILGIYIHSIKDQKRETSRRGKNPLSVYTQPTSGSKKIGNAVVAGGGFGLLARLIFPPAAVVIAVAAGAYQLTKDDDEVYNSYFWIDDNGRENLGDWIELAAQQVGR</sequence>
<gene>
    <name evidence="2" type="ORF">MNB_SUP05-SYMBIONT-4-728</name>
</gene>
<dbReference type="SUPFAM" id="SSF52206">
    <property type="entry name" value="Hypothetical protein MTH538"/>
    <property type="match status" value="1"/>
</dbReference>
<dbReference type="InterPro" id="IPR015032">
    <property type="entry name" value="ThsB__TIR-like_domain"/>
</dbReference>